<evidence type="ECO:0000256" key="22">
    <source>
        <dbReference type="ARBA" id="ARBA00049433"/>
    </source>
</evidence>
<keyword evidence="14" id="KW-0560">Oxidoreductase</keyword>
<dbReference type="EMBL" id="PRLP01000020">
    <property type="protein sequence ID" value="PPC78101.1"/>
    <property type="molecule type" value="Genomic_DNA"/>
</dbReference>
<evidence type="ECO:0000256" key="15">
    <source>
        <dbReference type="ARBA" id="ARBA00023004"/>
    </source>
</evidence>
<evidence type="ECO:0000256" key="9">
    <source>
        <dbReference type="ARBA" id="ARBA00022621"/>
    </source>
</evidence>
<dbReference type="PANTHER" id="PTHR43396:SF3">
    <property type="entry name" value="FLAVOHEMOPROTEIN"/>
    <property type="match status" value="1"/>
</dbReference>
<dbReference type="GO" id="GO:0009636">
    <property type="term" value="P:response to toxic substance"/>
    <property type="evidence" value="ECO:0007669"/>
    <property type="project" value="UniProtKB-KW"/>
</dbReference>
<evidence type="ECO:0000259" key="24">
    <source>
        <dbReference type="PROSITE" id="PS01033"/>
    </source>
</evidence>
<dbReference type="GO" id="GO:0019825">
    <property type="term" value="F:oxygen binding"/>
    <property type="evidence" value="ECO:0007669"/>
    <property type="project" value="InterPro"/>
</dbReference>
<evidence type="ECO:0000256" key="10">
    <source>
        <dbReference type="ARBA" id="ARBA00022630"/>
    </source>
</evidence>
<proteinExistence type="inferred from homology"/>
<dbReference type="GO" id="GO:0008941">
    <property type="term" value="F:nitric oxide dioxygenase NAD(P)H activity"/>
    <property type="evidence" value="ECO:0007669"/>
    <property type="project" value="UniProtKB-EC"/>
</dbReference>
<accession>A0A2S5KTB8</accession>
<dbReference type="InterPro" id="IPR008333">
    <property type="entry name" value="Cbr1-like_FAD-bd_dom"/>
</dbReference>
<comment type="similarity">
    <text evidence="3">In the C-terminal section; belongs to the flavoprotein pyridine nucleotide cytochrome reductase family.</text>
</comment>
<evidence type="ECO:0000259" key="25">
    <source>
        <dbReference type="PROSITE" id="PS51384"/>
    </source>
</evidence>
<dbReference type="InterPro" id="IPR009050">
    <property type="entry name" value="Globin-like_sf"/>
</dbReference>
<sequence length="392" mass="43782">MLSATTRDIVTQTVPVLEAGGEALTRHFYNYMLSHYPEVRPLFNQANQASGTQPRALASAILNYAKHINRLEALGPLVGQIVSKHVSLQILPEHYPIVGTCLLQAIRDVLGEAATDDIINAWAEAYQFLADLLIGAEEKVYADNASADGGWRGARAFRLVRKQVESDEITSFYFEPVDGNPILAHQPGQYIGLQVWVDGTEQRRNYSLSAAPNSHYYRISVKREAEGAVSRYLHDQLSPGQTINLFPPTGELVLQPGTGPVALLSAGVGITPTLPILQQALSAGRDVVFIHYARHRGVEAFRDELDQLQSKYPAQLQRYRVLEQHEEEDQADDTGRIYMEQLQRWLPDHEGLQAYFIGPAPFMKVARQLLKETGVSEDRQFYEFFGPAQALN</sequence>
<evidence type="ECO:0000256" key="23">
    <source>
        <dbReference type="RuleBase" id="RU000356"/>
    </source>
</evidence>
<name>A0A2S5KTB8_9PROT</name>
<dbReference type="OrthoDB" id="9801223at2"/>
<evidence type="ECO:0000313" key="26">
    <source>
        <dbReference type="EMBL" id="PPC78101.1"/>
    </source>
</evidence>
<dbReference type="PROSITE" id="PS51384">
    <property type="entry name" value="FAD_FR"/>
    <property type="match status" value="1"/>
</dbReference>
<evidence type="ECO:0000256" key="1">
    <source>
        <dbReference type="ARBA" id="ARBA00001970"/>
    </source>
</evidence>
<dbReference type="PANTHER" id="PTHR43396">
    <property type="entry name" value="FLAVOHEMOPROTEIN"/>
    <property type="match status" value="1"/>
</dbReference>
<dbReference type="InterPro" id="IPR017927">
    <property type="entry name" value="FAD-bd_FR_type"/>
</dbReference>
<evidence type="ECO:0000256" key="19">
    <source>
        <dbReference type="ARBA" id="ARBA00030929"/>
    </source>
</evidence>
<evidence type="ECO:0000256" key="17">
    <source>
        <dbReference type="ARBA" id="ARBA00025094"/>
    </source>
</evidence>
<keyword evidence="7" id="KW-0216">Detoxification</keyword>
<dbReference type="Pfam" id="PF00175">
    <property type="entry name" value="NAD_binding_1"/>
    <property type="match status" value="1"/>
</dbReference>
<evidence type="ECO:0000256" key="11">
    <source>
        <dbReference type="ARBA" id="ARBA00022723"/>
    </source>
</evidence>
<comment type="catalytic activity">
    <reaction evidence="22">
        <text>2 nitric oxide + NADPH + 2 O2 = 2 nitrate + NADP(+) + H(+)</text>
        <dbReference type="Rhea" id="RHEA:19465"/>
        <dbReference type="ChEBI" id="CHEBI:15378"/>
        <dbReference type="ChEBI" id="CHEBI:15379"/>
        <dbReference type="ChEBI" id="CHEBI:16480"/>
        <dbReference type="ChEBI" id="CHEBI:17632"/>
        <dbReference type="ChEBI" id="CHEBI:57783"/>
        <dbReference type="ChEBI" id="CHEBI:58349"/>
        <dbReference type="EC" id="1.14.12.17"/>
    </reaction>
</comment>
<evidence type="ECO:0000256" key="4">
    <source>
        <dbReference type="ARBA" id="ARBA00008414"/>
    </source>
</evidence>
<evidence type="ECO:0000256" key="16">
    <source>
        <dbReference type="ARBA" id="ARBA00023027"/>
    </source>
</evidence>
<keyword evidence="16" id="KW-0520">NAD</keyword>
<evidence type="ECO:0000256" key="14">
    <source>
        <dbReference type="ARBA" id="ARBA00023002"/>
    </source>
</evidence>
<dbReference type="FunFam" id="2.40.30.10:FF:000034">
    <property type="entry name" value="Flavohemoprotein"/>
    <property type="match status" value="1"/>
</dbReference>
<gene>
    <name evidence="26" type="ORF">C4K68_06740</name>
</gene>
<evidence type="ECO:0000256" key="18">
    <source>
        <dbReference type="ARBA" id="ARBA00030024"/>
    </source>
</evidence>
<comment type="function">
    <text evidence="17">Is involved in NO detoxification in an aerobic process, termed nitric oxide dioxygenase (NOD) reaction that utilizes O(2) and NAD(P)H to convert NO to nitrate, which protects the bacterium from various noxious nitrogen compounds. Therefore, plays a central role in the inducible response to nitrosative stress.</text>
</comment>
<dbReference type="Pfam" id="PF00042">
    <property type="entry name" value="Globin"/>
    <property type="match status" value="1"/>
</dbReference>
<evidence type="ECO:0000313" key="27">
    <source>
        <dbReference type="Proteomes" id="UP000238196"/>
    </source>
</evidence>
<comment type="cofactor">
    <cofactor evidence="2">
        <name>FAD</name>
        <dbReference type="ChEBI" id="CHEBI:57692"/>
    </cofactor>
</comment>
<protein>
    <recommendedName>
        <fullName evidence="6">Flavohemoprotein</fullName>
        <ecNumber evidence="5">1.14.12.17</ecNumber>
    </recommendedName>
    <alternativeName>
        <fullName evidence="19">Flavohemoglobin</fullName>
    </alternativeName>
    <alternativeName>
        <fullName evidence="18">Hemoglobin-like protein</fullName>
    </alternativeName>
    <alternativeName>
        <fullName evidence="20">Nitric oxide dioxygenase</fullName>
    </alternativeName>
</protein>
<evidence type="ECO:0000256" key="21">
    <source>
        <dbReference type="ARBA" id="ARBA00048649"/>
    </source>
</evidence>
<dbReference type="GO" id="GO:0071500">
    <property type="term" value="P:cellular response to nitrosative stress"/>
    <property type="evidence" value="ECO:0007669"/>
    <property type="project" value="TreeGrafter"/>
</dbReference>
<dbReference type="Gene3D" id="2.40.30.10">
    <property type="entry name" value="Translation factors"/>
    <property type="match status" value="1"/>
</dbReference>
<dbReference type="GO" id="GO:0071949">
    <property type="term" value="F:FAD binding"/>
    <property type="evidence" value="ECO:0007669"/>
    <property type="project" value="TreeGrafter"/>
</dbReference>
<dbReference type="CDD" id="cd06184">
    <property type="entry name" value="flavohem_like_fad_nad_binding"/>
    <property type="match status" value="1"/>
</dbReference>
<comment type="caution">
    <text evidence="26">The sequence shown here is derived from an EMBL/GenBank/DDBJ whole genome shotgun (WGS) entry which is preliminary data.</text>
</comment>
<evidence type="ECO:0000256" key="20">
    <source>
        <dbReference type="ARBA" id="ARBA00033187"/>
    </source>
</evidence>
<evidence type="ECO:0000256" key="6">
    <source>
        <dbReference type="ARBA" id="ARBA00014637"/>
    </source>
</evidence>
<dbReference type="NCBIfam" id="NF009805">
    <property type="entry name" value="PRK13289.1"/>
    <property type="match status" value="1"/>
</dbReference>
<dbReference type="GO" id="GO:0005344">
    <property type="term" value="F:oxygen carrier activity"/>
    <property type="evidence" value="ECO:0007669"/>
    <property type="project" value="UniProtKB-KW"/>
</dbReference>
<dbReference type="GO" id="GO:0046872">
    <property type="term" value="F:metal ion binding"/>
    <property type="evidence" value="ECO:0007669"/>
    <property type="project" value="UniProtKB-KW"/>
</dbReference>
<dbReference type="GO" id="GO:0020037">
    <property type="term" value="F:heme binding"/>
    <property type="evidence" value="ECO:0007669"/>
    <property type="project" value="InterPro"/>
</dbReference>
<dbReference type="SUPFAM" id="SSF63380">
    <property type="entry name" value="Riboflavin synthase domain-like"/>
    <property type="match status" value="1"/>
</dbReference>
<comment type="catalytic activity">
    <reaction evidence="21">
        <text>2 nitric oxide + NADH + 2 O2 = 2 nitrate + NAD(+) + H(+)</text>
        <dbReference type="Rhea" id="RHEA:19469"/>
        <dbReference type="ChEBI" id="CHEBI:15378"/>
        <dbReference type="ChEBI" id="CHEBI:15379"/>
        <dbReference type="ChEBI" id="CHEBI:16480"/>
        <dbReference type="ChEBI" id="CHEBI:17632"/>
        <dbReference type="ChEBI" id="CHEBI:57540"/>
        <dbReference type="ChEBI" id="CHEBI:57945"/>
        <dbReference type="EC" id="1.14.12.17"/>
    </reaction>
</comment>
<evidence type="ECO:0000256" key="13">
    <source>
        <dbReference type="ARBA" id="ARBA00022857"/>
    </source>
</evidence>
<evidence type="ECO:0000256" key="5">
    <source>
        <dbReference type="ARBA" id="ARBA00012229"/>
    </source>
</evidence>
<dbReference type="SUPFAM" id="SSF46458">
    <property type="entry name" value="Globin-like"/>
    <property type="match status" value="1"/>
</dbReference>
<comment type="cofactor">
    <cofactor evidence="1">
        <name>heme b</name>
        <dbReference type="ChEBI" id="CHEBI:60344"/>
    </cofactor>
</comment>
<dbReference type="GO" id="GO:0046210">
    <property type="term" value="P:nitric oxide catabolic process"/>
    <property type="evidence" value="ECO:0007669"/>
    <property type="project" value="TreeGrafter"/>
</dbReference>
<dbReference type="InterPro" id="IPR000971">
    <property type="entry name" value="Globin"/>
</dbReference>
<dbReference type="Gene3D" id="1.10.490.10">
    <property type="entry name" value="Globins"/>
    <property type="match status" value="1"/>
</dbReference>
<keyword evidence="23" id="KW-0813">Transport</keyword>
<evidence type="ECO:0000256" key="12">
    <source>
        <dbReference type="ARBA" id="ARBA00022827"/>
    </source>
</evidence>
<keyword evidence="10" id="KW-0285">Flavoprotein</keyword>
<dbReference type="Gene3D" id="3.40.50.80">
    <property type="entry name" value="Nucleotide-binding domain of ferredoxin-NADP reductase (FNR) module"/>
    <property type="match status" value="1"/>
</dbReference>
<dbReference type="AlphaFoldDB" id="A0A2S5KTB8"/>
<keyword evidence="9 23" id="KW-0561">Oxygen transport</keyword>
<feature type="domain" description="FAD-binding FR-type" evidence="25">
    <location>
        <begin position="152"/>
        <end position="255"/>
    </location>
</feature>
<evidence type="ECO:0000256" key="7">
    <source>
        <dbReference type="ARBA" id="ARBA00022575"/>
    </source>
</evidence>
<evidence type="ECO:0000256" key="2">
    <source>
        <dbReference type="ARBA" id="ARBA00001974"/>
    </source>
</evidence>
<dbReference type="InterPro" id="IPR001433">
    <property type="entry name" value="OxRdtase_FAD/NAD-bd"/>
</dbReference>
<dbReference type="InterPro" id="IPR017938">
    <property type="entry name" value="Riboflavin_synthase-like_b-brl"/>
</dbReference>
<keyword evidence="11" id="KW-0479">Metal-binding</keyword>
<dbReference type="Pfam" id="PF00970">
    <property type="entry name" value="FAD_binding_6"/>
    <property type="match status" value="1"/>
</dbReference>
<dbReference type="SUPFAM" id="SSF52343">
    <property type="entry name" value="Ferredoxin reductase-like, C-terminal NADP-linked domain"/>
    <property type="match status" value="1"/>
</dbReference>
<evidence type="ECO:0000256" key="8">
    <source>
        <dbReference type="ARBA" id="ARBA00022617"/>
    </source>
</evidence>
<keyword evidence="8 23" id="KW-0349">Heme</keyword>
<comment type="similarity">
    <text evidence="4">Belongs to the globin family. Two-domain flavohemoproteins subfamily.</text>
</comment>
<dbReference type="Proteomes" id="UP000238196">
    <property type="component" value="Unassembled WGS sequence"/>
</dbReference>
<keyword evidence="15" id="KW-0408">Iron</keyword>
<dbReference type="InterPro" id="IPR012292">
    <property type="entry name" value="Globin/Proto"/>
</dbReference>
<keyword evidence="13" id="KW-0521">NADP</keyword>
<feature type="domain" description="Globin" evidence="24">
    <location>
        <begin position="1"/>
        <end position="138"/>
    </location>
</feature>
<dbReference type="FunFam" id="1.10.490.10:FF:000003">
    <property type="entry name" value="Flavohemoprotein"/>
    <property type="match status" value="1"/>
</dbReference>
<dbReference type="EC" id="1.14.12.17" evidence="5"/>
<keyword evidence="12" id="KW-0274">FAD</keyword>
<evidence type="ECO:0000256" key="3">
    <source>
        <dbReference type="ARBA" id="ARBA00006401"/>
    </source>
</evidence>
<dbReference type="InterPro" id="IPR039261">
    <property type="entry name" value="FNR_nucleotide-bd"/>
</dbReference>
<reference evidence="26 27" key="1">
    <citation type="submission" date="2018-02" db="EMBL/GenBank/DDBJ databases">
        <title>novel marine gammaproteobacteria from coastal saline agro ecosystem.</title>
        <authorList>
            <person name="Krishnan R."/>
            <person name="Ramesh Kumar N."/>
        </authorList>
    </citation>
    <scope>NUCLEOTIDE SEQUENCE [LARGE SCALE GENOMIC DNA]</scope>
    <source>
        <strain evidence="26 27">228</strain>
    </source>
</reference>
<dbReference type="PROSITE" id="PS01033">
    <property type="entry name" value="GLOBIN"/>
    <property type="match status" value="1"/>
</dbReference>
<organism evidence="26 27">
    <name type="scientific">Proteobacteria bacterium 228</name>
    <dbReference type="NCBI Taxonomy" id="2083153"/>
    <lineage>
        <taxon>Bacteria</taxon>
        <taxon>Pseudomonadati</taxon>
        <taxon>Pseudomonadota</taxon>
    </lineage>
</organism>